<sequence length="106" mass="11988">MEDDGMNCCNSKRGGCIYDDDNTALQSVRSEEGLVEDLWTCVPETEEMMDTKDFPWQDLEEACEAEDFETTKRLSESLASVEKEKECLAIELRDAEADCDAVDSKM</sequence>
<dbReference type="OrthoDB" id="1301563at2759"/>
<evidence type="ECO:0000313" key="1">
    <source>
        <dbReference type="EMBL" id="KAA8544657.1"/>
    </source>
</evidence>
<gene>
    <name evidence="1" type="ORF">F0562_019496</name>
</gene>
<name>A0A5J5BSC9_9ASTE</name>
<dbReference type="PANTHER" id="PTHR38394:SF1">
    <property type="entry name" value="NEUROFILAMENT LIGHT PROTEIN"/>
    <property type="match status" value="1"/>
</dbReference>
<dbReference type="AlphaFoldDB" id="A0A5J5BSC9"/>
<dbReference type="EMBL" id="CM018033">
    <property type="protein sequence ID" value="KAA8544657.1"/>
    <property type="molecule type" value="Genomic_DNA"/>
</dbReference>
<evidence type="ECO:0000313" key="2">
    <source>
        <dbReference type="Proteomes" id="UP000325577"/>
    </source>
</evidence>
<organism evidence="1 2">
    <name type="scientific">Nyssa sinensis</name>
    <dbReference type="NCBI Taxonomy" id="561372"/>
    <lineage>
        <taxon>Eukaryota</taxon>
        <taxon>Viridiplantae</taxon>
        <taxon>Streptophyta</taxon>
        <taxon>Embryophyta</taxon>
        <taxon>Tracheophyta</taxon>
        <taxon>Spermatophyta</taxon>
        <taxon>Magnoliopsida</taxon>
        <taxon>eudicotyledons</taxon>
        <taxon>Gunneridae</taxon>
        <taxon>Pentapetalae</taxon>
        <taxon>asterids</taxon>
        <taxon>Cornales</taxon>
        <taxon>Nyssaceae</taxon>
        <taxon>Nyssa</taxon>
    </lineage>
</organism>
<reference evidence="1 2" key="1">
    <citation type="submission" date="2019-09" db="EMBL/GenBank/DDBJ databases">
        <title>A chromosome-level genome assembly of the Chinese tupelo Nyssa sinensis.</title>
        <authorList>
            <person name="Yang X."/>
            <person name="Kang M."/>
            <person name="Yang Y."/>
            <person name="Xiong H."/>
            <person name="Wang M."/>
            <person name="Zhang Z."/>
            <person name="Wang Z."/>
            <person name="Wu H."/>
            <person name="Ma T."/>
            <person name="Liu J."/>
            <person name="Xi Z."/>
        </authorList>
    </citation>
    <scope>NUCLEOTIDE SEQUENCE [LARGE SCALE GENOMIC DNA]</scope>
    <source>
        <strain evidence="1">J267</strain>
        <tissue evidence="1">Leaf</tissue>
    </source>
</reference>
<accession>A0A5J5BSC9</accession>
<dbReference type="PANTHER" id="PTHR38394">
    <property type="entry name" value="NEUROFILAMENT LIGHT PROTEIN"/>
    <property type="match status" value="1"/>
</dbReference>
<dbReference type="Proteomes" id="UP000325577">
    <property type="component" value="Linkage Group LG10"/>
</dbReference>
<keyword evidence="2" id="KW-1185">Reference proteome</keyword>
<proteinExistence type="predicted"/>
<protein>
    <submittedName>
        <fullName evidence="1">Uncharacterized protein</fullName>
    </submittedName>
</protein>